<dbReference type="Proteomes" id="UP000824189">
    <property type="component" value="Unassembled WGS sequence"/>
</dbReference>
<keyword evidence="1" id="KW-1133">Transmembrane helix</keyword>
<evidence type="ECO:0000256" key="1">
    <source>
        <dbReference type="SAM" id="Phobius"/>
    </source>
</evidence>
<dbReference type="Pfam" id="PF13490">
    <property type="entry name" value="zf-HC2"/>
    <property type="match status" value="1"/>
</dbReference>
<dbReference type="InterPro" id="IPR027383">
    <property type="entry name" value="Znf_put"/>
</dbReference>
<proteinExistence type="predicted"/>
<evidence type="ECO:0000313" key="4">
    <source>
        <dbReference type="Proteomes" id="UP000824189"/>
    </source>
</evidence>
<dbReference type="EMBL" id="DXFZ01000031">
    <property type="protein sequence ID" value="HIW95325.1"/>
    <property type="molecule type" value="Genomic_DNA"/>
</dbReference>
<protein>
    <submittedName>
        <fullName evidence="3">Zf-HC2 domain-containing protein</fullName>
    </submittedName>
</protein>
<keyword evidence="1" id="KW-0812">Transmembrane</keyword>
<feature type="transmembrane region" description="Helical" evidence="1">
    <location>
        <begin position="161"/>
        <end position="183"/>
    </location>
</feature>
<gene>
    <name evidence="3" type="ORF">H9867_02380</name>
</gene>
<feature type="transmembrane region" description="Helical" evidence="1">
    <location>
        <begin position="128"/>
        <end position="149"/>
    </location>
</feature>
<feature type="domain" description="Putative zinc-finger" evidence="2">
    <location>
        <begin position="3"/>
        <end position="37"/>
    </location>
</feature>
<feature type="transmembrane region" description="Helical" evidence="1">
    <location>
        <begin position="98"/>
        <end position="122"/>
    </location>
</feature>
<accession>A0A9D1UQS9</accession>
<reference evidence="3" key="1">
    <citation type="journal article" date="2021" name="PeerJ">
        <title>Extensive microbial diversity within the chicken gut microbiome revealed by metagenomics and culture.</title>
        <authorList>
            <person name="Gilroy R."/>
            <person name="Ravi A."/>
            <person name="Getino M."/>
            <person name="Pursley I."/>
            <person name="Horton D.L."/>
            <person name="Alikhan N.F."/>
            <person name="Baker D."/>
            <person name="Gharbi K."/>
            <person name="Hall N."/>
            <person name="Watson M."/>
            <person name="Adriaenssens E.M."/>
            <person name="Foster-Nyarko E."/>
            <person name="Jarju S."/>
            <person name="Secka A."/>
            <person name="Antonio M."/>
            <person name="Oren A."/>
            <person name="Chaudhuri R.R."/>
            <person name="La Ragione R."/>
            <person name="Hildebrand F."/>
            <person name="Pallen M.J."/>
        </authorList>
    </citation>
    <scope>NUCLEOTIDE SEQUENCE</scope>
    <source>
        <strain evidence="3">4376</strain>
    </source>
</reference>
<name>A0A9D1UQS9_9CORY</name>
<reference evidence="3" key="2">
    <citation type="submission" date="2021-04" db="EMBL/GenBank/DDBJ databases">
        <authorList>
            <person name="Gilroy R."/>
        </authorList>
    </citation>
    <scope>NUCLEOTIDE SEQUENCE</scope>
    <source>
        <strain evidence="3">4376</strain>
    </source>
</reference>
<evidence type="ECO:0000259" key="2">
    <source>
        <dbReference type="Pfam" id="PF13490"/>
    </source>
</evidence>
<dbReference type="AlphaFoldDB" id="A0A9D1UQS9"/>
<feature type="transmembrane region" description="Helical" evidence="1">
    <location>
        <begin position="195"/>
        <end position="214"/>
    </location>
</feature>
<organism evidence="3 4">
    <name type="scientific">Candidatus Corynebacterium gallistercoris</name>
    <dbReference type="NCBI Taxonomy" id="2838530"/>
    <lineage>
        <taxon>Bacteria</taxon>
        <taxon>Bacillati</taxon>
        <taxon>Actinomycetota</taxon>
        <taxon>Actinomycetes</taxon>
        <taxon>Mycobacteriales</taxon>
        <taxon>Corynebacteriaceae</taxon>
        <taxon>Corynebacterium</taxon>
    </lineage>
</organism>
<comment type="caution">
    <text evidence="3">The sequence shown here is derived from an EMBL/GenBank/DDBJ whole genome shotgun (WGS) entry which is preliminary data.</text>
</comment>
<keyword evidence="1" id="KW-0472">Membrane</keyword>
<evidence type="ECO:0000313" key="3">
    <source>
        <dbReference type="EMBL" id="HIW95325.1"/>
    </source>
</evidence>
<sequence length="258" mass="27158">MDCQQVRAALSARLDGEDSPIPDELLDAHLEACEDCQRWYATVTALGRQLTMGSVGSGPSTVAPAPRDSSALVDSIMGAAAEQPSITVGMRRRSLPLAVGRVALGLLAVAYVVWGVALLFMNAADVDAFVGDAITVRLALAGGLAWAAWRPKVASAMLPIYLGLFAFGAGFTARDIVMGLVGAQLEQTSPAGHPVWTLLLYGLAVAALVTVWLGRIHMVAPLKQSVRALLAQPINTSPGDVRRNSTYRPGDANRPYLG</sequence>